<dbReference type="Pfam" id="PF00004">
    <property type="entry name" value="AAA"/>
    <property type="match status" value="1"/>
</dbReference>
<dbReference type="CDD" id="cd00009">
    <property type="entry name" value="AAA"/>
    <property type="match status" value="1"/>
</dbReference>
<dbReference type="InterPro" id="IPR001270">
    <property type="entry name" value="ClpA/B"/>
</dbReference>
<dbReference type="PROSITE" id="PS00870">
    <property type="entry name" value="CLPAB_1"/>
    <property type="match status" value="1"/>
</dbReference>
<evidence type="ECO:0000256" key="9">
    <source>
        <dbReference type="ARBA" id="ARBA00026057"/>
    </source>
</evidence>
<keyword evidence="6" id="KW-0346">Stress response</keyword>
<dbReference type="InterPro" id="IPR027417">
    <property type="entry name" value="P-loop_NTPase"/>
</dbReference>
<evidence type="ECO:0000256" key="2">
    <source>
        <dbReference type="ARBA" id="ARBA00008675"/>
    </source>
</evidence>
<dbReference type="SMART" id="SM00382">
    <property type="entry name" value="AAA"/>
    <property type="match status" value="2"/>
</dbReference>
<evidence type="ECO:0000256" key="11">
    <source>
        <dbReference type="SAM" id="MobiDB-lite"/>
    </source>
</evidence>
<dbReference type="PANTHER" id="PTHR11638:SF18">
    <property type="entry name" value="HEAT SHOCK PROTEIN 104"/>
    <property type="match status" value="1"/>
</dbReference>
<dbReference type="Pfam" id="PF10431">
    <property type="entry name" value="ClpB_D2-small"/>
    <property type="match status" value="1"/>
</dbReference>
<keyword evidence="3 10" id="KW-0677">Repeat</keyword>
<sequence>MRLDKLAVTAQEAFQAAMGIASDADTSSVEPIHLLKALLDAGENNISAIIKRVGADPAMLSGEVDKAIANGPKVTGGVMGMPLPSQGLMNAIDNAVKAAEKMGDSYATSEHLLIVLTEDKSQAGKILNGAGVTRKNIEEAYDDLRGDTRVTDQQSKAELDALNQYGQNLTQQAREGKLDPVIGRSDEIRRTIQVLSRRTKNNPVLIGEPGVGKTAIVEGLAQRIVAGDVPSSLKDHDVIALDLGAMVAGAKYRGEFEDRLKAVLREVKQSNGRIILFIDELHTIVGAGSTGDSSMDAGNMLKPALARGELHAIGATTLDEYRKYIEKDAALERRFQTVLVGEPTVEDTIAILRGLKEKYEIHHGVRITDSAIVAAAELSNRYISDRFLPDKAIDLMDEAASRLRIEIDSMPQEIDAAQRKYTQMQIEEQALMKENDPASAERLEELRKQMATSKEWLDARKAEWRNEKDVIEKVQTLKADIDAAHVDEEKATREGDLVKASEIRYAKIPELQRQLAEAEEAVNAKQGDGAILKEEVSDEEIAEVVSAWTGIPVSKMMQGEMAKLVDLESQLHKRVVGQDEAVSAVAGAIRRNRAGLSDPDRPIGSFLFLGPTGVGKTELAKALAEYLFDTERAMVRIDMSEYMEKFSVQRLIGAPPGYVGYDEGGQLTEAVRRRPYSVILLDEIEKAHPDVFNILLQVLDDGRLTDGQGRVVSFKNAIIIMTSNIGSQTIRDFAADAQEEAKEQGATMGDLVQDMMQADAAGFAKKMAEFQAAMQENLRATFRPEFLNRIDDVITFKPLSSENIEGIVALQIKDVQARLADRRIELDVKPAAIESLAIDGFDPVYGARPLKRLVQREVVDRVANEIVAGRVMEGSKVTIDSDIVDGYTCKVENPQAAADEHGQAAAGEQTYEVPAE</sequence>
<feature type="domain" description="Clp R" evidence="12">
    <location>
        <begin position="3"/>
        <end position="147"/>
    </location>
</feature>
<dbReference type="FunFam" id="3.40.50.300:FF:000120">
    <property type="entry name" value="ATP-dependent chaperone ClpB"/>
    <property type="match status" value="1"/>
</dbReference>
<dbReference type="Pfam" id="PF07724">
    <property type="entry name" value="AAA_2"/>
    <property type="match status" value="1"/>
</dbReference>
<dbReference type="InterPro" id="IPR003593">
    <property type="entry name" value="AAA+_ATPase"/>
</dbReference>
<evidence type="ECO:0000256" key="3">
    <source>
        <dbReference type="ARBA" id="ARBA00022737"/>
    </source>
</evidence>
<dbReference type="PANTHER" id="PTHR11638">
    <property type="entry name" value="ATP-DEPENDENT CLP PROTEASE"/>
    <property type="match status" value="1"/>
</dbReference>
<dbReference type="Proteomes" id="UP000253975">
    <property type="component" value="Unassembled WGS sequence"/>
</dbReference>
<dbReference type="GO" id="GO:0005524">
    <property type="term" value="F:ATP binding"/>
    <property type="evidence" value="ECO:0007669"/>
    <property type="project" value="UniProtKB-KW"/>
</dbReference>
<dbReference type="PROSITE" id="PS51903">
    <property type="entry name" value="CLP_R"/>
    <property type="match status" value="1"/>
</dbReference>
<dbReference type="InterPro" id="IPR004176">
    <property type="entry name" value="Clp_R_N"/>
</dbReference>
<dbReference type="InterPro" id="IPR041546">
    <property type="entry name" value="ClpA/ClpB_AAA_lid"/>
</dbReference>
<dbReference type="Pfam" id="PF17871">
    <property type="entry name" value="AAA_lid_9"/>
    <property type="match status" value="1"/>
</dbReference>
<dbReference type="PRINTS" id="PR00300">
    <property type="entry name" value="CLPPROTEASEA"/>
</dbReference>
<dbReference type="FunFam" id="3.40.50.300:FF:000025">
    <property type="entry name" value="ATP-dependent Clp protease subunit"/>
    <property type="match status" value="1"/>
</dbReference>
<gene>
    <name evidence="13" type="ORF">C1881_01230</name>
</gene>
<dbReference type="FunFam" id="3.40.50.300:FF:000010">
    <property type="entry name" value="Chaperone clpB 1, putative"/>
    <property type="match status" value="1"/>
</dbReference>
<dbReference type="RefSeq" id="WP_114614709.1">
    <property type="nucleotide sequence ID" value="NZ_PPTO01000001.1"/>
</dbReference>
<evidence type="ECO:0000313" key="14">
    <source>
        <dbReference type="Proteomes" id="UP000253975"/>
    </source>
</evidence>
<dbReference type="AlphaFoldDB" id="A0A369LSM4"/>
<protein>
    <submittedName>
        <fullName evidence="13">ATP-dependent chaperone ClpB</fullName>
    </submittedName>
</protein>
<evidence type="ECO:0000256" key="7">
    <source>
        <dbReference type="ARBA" id="ARBA00023054"/>
    </source>
</evidence>
<evidence type="ECO:0000256" key="4">
    <source>
        <dbReference type="ARBA" id="ARBA00022741"/>
    </source>
</evidence>
<comment type="subcellular location">
    <subcellularLocation>
        <location evidence="1">Cytoplasm</location>
    </subcellularLocation>
</comment>
<evidence type="ECO:0000256" key="6">
    <source>
        <dbReference type="ARBA" id="ARBA00023016"/>
    </source>
</evidence>
<feature type="region of interest" description="Disordered" evidence="11">
    <location>
        <begin position="897"/>
        <end position="916"/>
    </location>
</feature>
<keyword evidence="5" id="KW-0067">ATP-binding</keyword>
<dbReference type="CDD" id="cd19499">
    <property type="entry name" value="RecA-like_ClpB_Hsp104-like"/>
    <property type="match status" value="1"/>
</dbReference>
<dbReference type="Gene3D" id="1.10.1780.10">
    <property type="entry name" value="Clp, N-terminal domain"/>
    <property type="match status" value="1"/>
</dbReference>
<dbReference type="InterPro" id="IPR036628">
    <property type="entry name" value="Clp_N_dom_sf"/>
</dbReference>
<evidence type="ECO:0000256" key="1">
    <source>
        <dbReference type="ARBA" id="ARBA00004496"/>
    </source>
</evidence>
<dbReference type="SMART" id="SM01086">
    <property type="entry name" value="ClpB_D2-small"/>
    <property type="match status" value="1"/>
</dbReference>
<comment type="caution">
    <text evidence="13">The sequence shown here is derived from an EMBL/GenBank/DDBJ whole genome shotgun (WGS) entry which is preliminary data.</text>
</comment>
<dbReference type="InterPro" id="IPR018368">
    <property type="entry name" value="ClpA/B_CS1"/>
</dbReference>
<keyword evidence="4" id="KW-0547">Nucleotide-binding</keyword>
<name>A0A369LSM4_9ACTN</name>
<evidence type="ECO:0000313" key="13">
    <source>
        <dbReference type="EMBL" id="RDB61165.1"/>
    </source>
</evidence>
<comment type="subunit">
    <text evidence="9">Homohexamer. The oligomerization is ATP-dependent.</text>
</comment>
<dbReference type="InterPro" id="IPR003959">
    <property type="entry name" value="ATPase_AAA_core"/>
</dbReference>
<dbReference type="Gene3D" id="1.10.8.60">
    <property type="match status" value="1"/>
</dbReference>
<dbReference type="GO" id="GO:0005737">
    <property type="term" value="C:cytoplasm"/>
    <property type="evidence" value="ECO:0007669"/>
    <property type="project" value="UniProtKB-SubCell"/>
</dbReference>
<evidence type="ECO:0000256" key="8">
    <source>
        <dbReference type="ARBA" id="ARBA00023186"/>
    </source>
</evidence>
<dbReference type="Gene3D" id="3.40.50.300">
    <property type="entry name" value="P-loop containing nucleotide triphosphate hydrolases"/>
    <property type="match status" value="3"/>
</dbReference>
<dbReference type="SUPFAM" id="SSF81923">
    <property type="entry name" value="Double Clp-N motif"/>
    <property type="match status" value="1"/>
</dbReference>
<reference evidence="13 14" key="1">
    <citation type="journal article" date="2018" name="Elife">
        <title>Discovery and characterization of a prevalent human gut bacterial enzyme sufficient for the inactivation of a family of plant toxins.</title>
        <authorList>
            <person name="Koppel N."/>
            <person name="Bisanz J.E."/>
            <person name="Pandelia M.E."/>
            <person name="Turnbaugh P.J."/>
            <person name="Balskus E.P."/>
        </authorList>
    </citation>
    <scope>NUCLEOTIDE SEQUENCE [LARGE SCALE GENOMIC DNA]</scope>
    <source>
        <strain evidence="13 14">OB21 GAM31</strain>
    </source>
</reference>
<evidence type="ECO:0000256" key="10">
    <source>
        <dbReference type="PROSITE-ProRule" id="PRU01251"/>
    </source>
</evidence>
<keyword evidence="8" id="KW-0143">Chaperone</keyword>
<evidence type="ECO:0000259" key="12">
    <source>
        <dbReference type="PROSITE" id="PS51903"/>
    </source>
</evidence>
<dbReference type="GO" id="GO:0016887">
    <property type="term" value="F:ATP hydrolysis activity"/>
    <property type="evidence" value="ECO:0007669"/>
    <property type="project" value="InterPro"/>
</dbReference>
<comment type="similarity">
    <text evidence="2">Belongs to the ClpA/ClpB family.</text>
</comment>
<accession>A0A369LSM4</accession>
<dbReference type="InterPro" id="IPR050130">
    <property type="entry name" value="ClpA_ClpB"/>
</dbReference>
<proteinExistence type="inferred from homology"/>
<dbReference type="GO" id="GO:0034605">
    <property type="term" value="P:cellular response to heat"/>
    <property type="evidence" value="ECO:0007669"/>
    <property type="project" value="TreeGrafter"/>
</dbReference>
<dbReference type="SUPFAM" id="SSF52540">
    <property type="entry name" value="P-loop containing nucleoside triphosphate hydrolases"/>
    <property type="match status" value="2"/>
</dbReference>
<keyword evidence="7" id="KW-0175">Coiled coil</keyword>
<evidence type="ECO:0000256" key="5">
    <source>
        <dbReference type="ARBA" id="ARBA00022840"/>
    </source>
</evidence>
<dbReference type="Pfam" id="PF02861">
    <property type="entry name" value="Clp_N"/>
    <property type="match status" value="1"/>
</dbReference>
<dbReference type="EMBL" id="PPTO01000001">
    <property type="protein sequence ID" value="RDB61165.1"/>
    <property type="molecule type" value="Genomic_DNA"/>
</dbReference>
<organism evidence="13 14">
    <name type="scientific">Slackia isoflavoniconvertens</name>
    <dbReference type="NCBI Taxonomy" id="572010"/>
    <lineage>
        <taxon>Bacteria</taxon>
        <taxon>Bacillati</taxon>
        <taxon>Actinomycetota</taxon>
        <taxon>Coriobacteriia</taxon>
        <taxon>Eggerthellales</taxon>
        <taxon>Eggerthellaceae</taxon>
        <taxon>Slackia</taxon>
    </lineage>
</organism>
<dbReference type="InterPro" id="IPR019489">
    <property type="entry name" value="Clp_ATPase_C"/>
</dbReference>